<protein>
    <submittedName>
        <fullName evidence="1">Uncharacterized protein</fullName>
    </submittedName>
</protein>
<dbReference type="VEuPathDB" id="FungiDB:PYU1_G001275"/>
<dbReference type="EMBL" id="GL376626">
    <property type="status" value="NOT_ANNOTATED_CDS"/>
    <property type="molecule type" value="Genomic_DNA"/>
</dbReference>
<evidence type="ECO:0000313" key="1">
    <source>
        <dbReference type="EnsemblProtists" id="PYU1_T001275"/>
    </source>
</evidence>
<accession>K3W8I4</accession>
<dbReference type="EnsemblProtists" id="PYU1_T001275">
    <property type="protein sequence ID" value="PYU1_T001275"/>
    <property type="gene ID" value="PYU1_G001275"/>
</dbReference>
<organism evidence="1 2">
    <name type="scientific">Globisporangium ultimum (strain ATCC 200006 / CBS 805.95 / DAOM BR144)</name>
    <name type="common">Pythium ultimum</name>
    <dbReference type="NCBI Taxonomy" id="431595"/>
    <lineage>
        <taxon>Eukaryota</taxon>
        <taxon>Sar</taxon>
        <taxon>Stramenopiles</taxon>
        <taxon>Oomycota</taxon>
        <taxon>Peronosporomycetes</taxon>
        <taxon>Pythiales</taxon>
        <taxon>Pythiaceae</taxon>
        <taxon>Globisporangium</taxon>
    </lineage>
</organism>
<reference evidence="2" key="1">
    <citation type="journal article" date="2010" name="Genome Biol.">
        <title>Genome sequence of the necrotrophic plant pathogen Pythium ultimum reveals original pathogenicity mechanisms and effector repertoire.</title>
        <authorList>
            <person name="Levesque C.A."/>
            <person name="Brouwer H."/>
            <person name="Cano L."/>
            <person name="Hamilton J.P."/>
            <person name="Holt C."/>
            <person name="Huitema E."/>
            <person name="Raffaele S."/>
            <person name="Robideau G.P."/>
            <person name="Thines M."/>
            <person name="Win J."/>
            <person name="Zerillo M.M."/>
            <person name="Beakes G.W."/>
            <person name="Boore J.L."/>
            <person name="Busam D."/>
            <person name="Dumas B."/>
            <person name="Ferriera S."/>
            <person name="Fuerstenberg S.I."/>
            <person name="Gachon C.M."/>
            <person name="Gaulin E."/>
            <person name="Govers F."/>
            <person name="Grenville-Briggs L."/>
            <person name="Horner N."/>
            <person name="Hostetler J."/>
            <person name="Jiang R.H."/>
            <person name="Johnson J."/>
            <person name="Krajaejun T."/>
            <person name="Lin H."/>
            <person name="Meijer H.J."/>
            <person name="Moore B."/>
            <person name="Morris P."/>
            <person name="Phuntmart V."/>
            <person name="Puiu D."/>
            <person name="Shetty J."/>
            <person name="Stajich J.E."/>
            <person name="Tripathy S."/>
            <person name="Wawra S."/>
            <person name="van West P."/>
            <person name="Whitty B.R."/>
            <person name="Coutinho P.M."/>
            <person name="Henrissat B."/>
            <person name="Martin F."/>
            <person name="Thomas P.D."/>
            <person name="Tyler B.M."/>
            <person name="De Vries R.P."/>
            <person name="Kamoun S."/>
            <person name="Yandell M."/>
            <person name="Tisserat N."/>
            <person name="Buell C.R."/>
        </authorList>
    </citation>
    <scope>NUCLEOTIDE SEQUENCE</scope>
    <source>
        <strain evidence="2">DAOM:BR144</strain>
    </source>
</reference>
<dbReference type="InParanoid" id="K3W8I4"/>
<proteinExistence type="predicted"/>
<reference evidence="2" key="2">
    <citation type="submission" date="2010-04" db="EMBL/GenBank/DDBJ databases">
        <authorList>
            <person name="Buell R."/>
            <person name="Hamilton J."/>
            <person name="Hostetler J."/>
        </authorList>
    </citation>
    <scope>NUCLEOTIDE SEQUENCE [LARGE SCALE GENOMIC DNA]</scope>
    <source>
        <strain evidence="2">DAOM:BR144</strain>
    </source>
</reference>
<evidence type="ECO:0000313" key="2">
    <source>
        <dbReference type="Proteomes" id="UP000019132"/>
    </source>
</evidence>
<dbReference type="HOGENOM" id="CLU_2909042_0_0_1"/>
<keyword evidence="2" id="KW-1185">Reference proteome</keyword>
<sequence length="62" mass="6949">MPEASSNTCVGPMLSPQSWNEWKLSLSLSTQITRGRSVLHITQLVVPSSWRMRSAHSEQQPV</sequence>
<dbReference type="Proteomes" id="UP000019132">
    <property type="component" value="Unassembled WGS sequence"/>
</dbReference>
<reference evidence="1" key="3">
    <citation type="submission" date="2015-02" db="UniProtKB">
        <authorList>
            <consortium name="EnsemblProtists"/>
        </authorList>
    </citation>
    <scope>IDENTIFICATION</scope>
    <source>
        <strain evidence="1">DAOM BR144</strain>
    </source>
</reference>
<dbReference type="AlphaFoldDB" id="K3W8I4"/>
<name>K3W8I4_GLOUD</name>